<comment type="similarity">
    <text evidence="2">Belongs to the COG8 family.</text>
</comment>
<keyword evidence="11" id="KW-1185">Reference proteome</keyword>
<dbReference type="SUPFAM" id="SSF74788">
    <property type="entry name" value="Cullin repeat-like"/>
    <property type="match status" value="1"/>
</dbReference>
<dbReference type="GO" id="GO:0017119">
    <property type="term" value="C:Golgi transport complex"/>
    <property type="evidence" value="ECO:0007669"/>
    <property type="project" value="InterPro"/>
</dbReference>
<evidence type="ECO:0000256" key="4">
    <source>
        <dbReference type="ARBA" id="ARBA00022448"/>
    </source>
</evidence>
<evidence type="ECO:0000313" key="11">
    <source>
        <dbReference type="Proteomes" id="UP001196413"/>
    </source>
</evidence>
<keyword evidence="5" id="KW-0653">Protein transport</keyword>
<evidence type="ECO:0000256" key="9">
    <source>
        <dbReference type="SAM" id="MobiDB-lite"/>
    </source>
</evidence>
<comment type="subcellular location">
    <subcellularLocation>
        <location evidence="1">Golgi apparatus membrane</location>
        <topology evidence="1">Peripheral membrane protein</topology>
    </subcellularLocation>
</comment>
<feature type="compositionally biased region" description="Basic and acidic residues" evidence="9">
    <location>
        <begin position="443"/>
        <end position="457"/>
    </location>
</feature>
<dbReference type="EMBL" id="JAHQIW010004555">
    <property type="protein sequence ID" value="KAJ1362874.1"/>
    <property type="molecule type" value="Genomic_DNA"/>
</dbReference>
<evidence type="ECO:0000256" key="7">
    <source>
        <dbReference type="ARBA" id="ARBA00023136"/>
    </source>
</evidence>
<dbReference type="PANTHER" id="PTHR21311:SF0">
    <property type="entry name" value="CONSERVED OLIGOMERIC GOLGI COMPLEX SUBUNIT 8"/>
    <property type="match status" value="1"/>
</dbReference>
<dbReference type="Proteomes" id="UP001196413">
    <property type="component" value="Unassembled WGS sequence"/>
</dbReference>
<dbReference type="PANTHER" id="PTHR21311">
    <property type="entry name" value="CONSERVED OLIGOMERIC GOLGI COMPLEX COMPONENT 8"/>
    <property type="match status" value="1"/>
</dbReference>
<evidence type="ECO:0000313" key="10">
    <source>
        <dbReference type="EMBL" id="KAJ1362874.1"/>
    </source>
</evidence>
<keyword evidence="7" id="KW-0472">Membrane</keyword>
<dbReference type="InterPro" id="IPR007255">
    <property type="entry name" value="COG8"/>
</dbReference>
<reference evidence="10" key="1">
    <citation type="submission" date="2021-06" db="EMBL/GenBank/DDBJ databases">
        <title>Parelaphostrongylus tenuis whole genome reference sequence.</title>
        <authorList>
            <person name="Garwood T.J."/>
            <person name="Larsen P.A."/>
            <person name="Fountain-Jones N.M."/>
            <person name="Garbe J.R."/>
            <person name="Macchietto M.G."/>
            <person name="Kania S.A."/>
            <person name="Gerhold R.W."/>
            <person name="Richards J.E."/>
            <person name="Wolf T.M."/>
        </authorList>
    </citation>
    <scope>NUCLEOTIDE SEQUENCE</scope>
    <source>
        <strain evidence="10">MNPRO001-30</strain>
        <tissue evidence="10">Meninges</tissue>
    </source>
</reference>
<evidence type="ECO:0000256" key="2">
    <source>
        <dbReference type="ARBA" id="ARBA00006419"/>
    </source>
</evidence>
<dbReference type="GO" id="GO:0006891">
    <property type="term" value="P:intra-Golgi vesicle-mediated transport"/>
    <property type="evidence" value="ECO:0007669"/>
    <property type="project" value="TreeGrafter"/>
</dbReference>
<evidence type="ECO:0000256" key="5">
    <source>
        <dbReference type="ARBA" id="ARBA00022927"/>
    </source>
</evidence>
<feature type="region of interest" description="Disordered" evidence="9">
    <location>
        <begin position="504"/>
        <end position="534"/>
    </location>
</feature>
<keyword evidence="6" id="KW-0333">Golgi apparatus</keyword>
<protein>
    <recommendedName>
        <fullName evidence="3">Conserved oligomeric Golgi complex subunit 8</fullName>
    </recommendedName>
    <alternativeName>
        <fullName evidence="8">Component of oligomeric Golgi complex 8</fullName>
    </alternativeName>
</protein>
<comment type="caution">
    <text evidence="10">The sequence shown here is derived from an EMBL/GenBank/DDBJ whole genome shotgun (WGS) entry which is preliminary data.</text>
</comment>
<name>A0AAD5QVA3_PARTN</name>
<feature type="compositionally biased region" description="Basic and acidic residues" evidence="9">
    <location>
        <begin position="409"/>
        <end position="426"/>
    </location>
</feature>
<dbReference type="AlphaFoldDB" id="A0AAD5QVA3"/>
<organism evidence="10 11">
    <name type="scientific">Parelaphostrongylus tenuis</name>
    <name type="common">Meningeal worm</name>
    <dbReference type="NCBI Taxonomy" id="148309"/>
    <lineage>
        <taxon>Eukaryota</taxon>
        <taxon>Metazoa</taxon>
        <taxon>Ecdysozoa</taxon>
        <taxon>Nematoda</taxon>
        <taxon>Chromadorea</taxon>
        <taxon>Rhabditida</taxon>
        <taxon>Rhabditina</taxon>
        <taxon>Rhabditomorpha</taxon>
        <taxon>Strongyloidea</taxon>
        <taxon>Metastrongylidae</taxon>
        <taxon>Parelaphostrongylus</taxon>
    </lineage>
</organism>
<feature type="compositionally biased region" description="Polar residues" evidence="9">
    <location>
        <begin position="431"/>
        <end position="442"/>
    </location>
</feature>
<evidence type="ECO:0000256" key="1">
    <source>
        <dbReference type="ARBA" id="ARBA00004395"/>
    </source>
</evidence>
<evidence type="ECO:0000256" key="6">
    <source>
        <dbReference type="ARBA" id="ARBA00023034"/>
    </source>
</evidence>
<dbReference type="Pfam" id="PF04124">
    <property type="entry name" value="Dor1"/>
    <property type="match status" value="1"/>
</dbReference>
<feature type="region of interest" description="Disordered" evidence="9">
    <location>
        <begin position="409"/>
        <end position="460"/>
    </location>
</feature>
<keyword evidence="4" id="KW-0813">Transport</keyword>
<accession>A0AAD5QVA3</accession>
<dbReference type="InterPro" id="IPR016159">
    <property type="entry name" value="Cullin_repeat-like_dom_sf"/>
</dbReference>
<evidence type="ECO:0000256" key="8">
    <source>
        <dbReference type="ARBA" id="ARBA00031347"/>
    </source>
</evidence>
<dbReference type="GO" id="GO:0015031">
    <property type="term" value="P:protein transport"/>
    <property type="evidence" value="ECO:0007669"/>
    <property type="project" value="UniProtKB-KW"/>
</dbReference>
<evidence type="ECO:0000256" key="3">
    <source>
        <dbReference type="ARBA" id="ARBA00020983"/>
    </source>
</evidence>
<proteinExistence type="inferred from homology"/>
<feature type="compositionally biased region" description="Basic and acidic residues" evidence="9">
    <location>
        <begin position="521"/>
        <end position="534"/>
    </location>
</feature>
<dbReference type="GO" id="GO:0000139">
    <property type="term" value="C:Golgi membrane"/>
    <property type="evidence" value="ECO:0007669"/>
    <property type="project" value="UniProtKB-SubCell"/>
</dbReference>
<sequence length="534" mass="60024">MDVCIRAGYYEAAYSLTNYGMVLQQHSIIKNPLVKGIADKLVEARSFLLEELFNKFSGPLDLASSIQVVNNVRKMPNLTSTQLRICILQHRDMYLNRQILDITNHPEFPIRAIEIYRDCMYDTLVLYLAVFPENESPRKDPSLDPRWETWPSSAPSVLLGQWTARNITRLLDLIRRADMKSGVDMCTIWSKLMSLAASLGRMGLDFRALVVDSLSKMVLERFQSSVRAATNIFLNDTKVLSVVSEDISSLSVDREIPANGPPAPPPEISMWDDICIYGNGILDALNDLRYSPCPMLIENVVSCMRDSLKSVLSWLLRNTSSPHLAKAVEIFCIYFGPFIGRCIRFVFPFSSITRLFGTSISPQAYESLTDLNMTELVASCDGSERIQEVLRLHSSERLLFEVESPTLAQKERSSEPVENVDQKDAVAESSEMCSQPEATSSRVHFELCEESTEEKTESGVPISLVDNKEDCLHDQVQLQVSDAAIAIDTEDDVPALVDTAPSPLYSDFEAGTIHENSWESEQQKSEDDYKSKKD</sequence>
<gene>
    <name evidence="10" type="ORF">KIN20_022581</name>
</gene>